<dbReference type="OMA" id="AENEMFK"/>
<dbReference type="RefSeq" id="XP_005829412.1">
    <property type="nucleotide sequence ID" value="XM_005829355.1"/>
</dbReference>
<name>L1J2A8_GUITC</name>
<dbReference type="GO" id="GO:0005737">
    <property type="term" value="C:cytoplasm"/>
    <property type="evidence" value="ECO:0007669"/>
    <property type="project" value="TreeGrafter"/>
</dbReference>
<feature type="region of interest" description="Disordered" evidence="4">
    <location>
        <begin position="1"/>
        <end position="37"/>
    </location>
</feature>
<dbReference type="Pfam" id="PF01399">
    <property type="entry name" value="PCI"/>
    <property type="match status" value="1"/>
</dbReference>
<keyword evidence="8" id="KW-1185">Reference proteome</keyword>
<evidence type="ECO:0000256" key="3">
    <source>
        <dbReference type="SAM" id="Coils"/>
    </source>
</evidence>
<dbReference type="HOGENOM" id="CLU_033860_2_0_1"/>
<dbReference type="Pfam" id="PF22241">
    <property type="entry name" value="PSMD12-CSN4_N"/>
    <property type="match status" value="1"/>
</dbReference>
<dbReference type="PANTHER" id="PTHR10855:SF1">
    <property type="entry name" value="26S PROTEASOME NON-ATPASE REGULATORY SUBUNIT 12"/>
    <property type="match status" value="1"/>
</dbReference>
<dbReference type="InterPro" id="IPR054559">
    <property type="entry name" value="PSMD12-CSN4-like_N"/>
</dbReference>
<dbReference type="PANTHER" id="PTHR10855">
    <property type="entry name" value="26S PROTEASOME NON-ATPASE REGULATORY SUBUNIT 12/COP9 SIGNALOSOME COMPLEX SUBUNIT 4"/>
    <property type="match status" value="1"/>
</dbReference>
<dbReference type="FunFam" id="1.10.10.10:FF:000070">
    <property type="entry name" value="26S proteasome non-ATPase regulatory subunit 12"/>
    <property type="match status" value="1"/>
</dbReference>
<accession>L1J2A8</accession>
<feature type="domain" description="PCI" evidence="5">
    <location>
        <begin position="261"/>
        <end position="434"/>
    </location>
</feature>
<evidence type="ECO:0000256" key="4">
    <source>
        <dbReference type="SAM" id="MobiDB-lite"/>
    </source>
</evidence>
<proteinExistence type="inferred from homology"/>
<dbReference type="OrthoDB" id="268763at2759"/>
<dbReference type="InterPro" id="IPR040134">
    <property type="entry name" value="PSMD12/CSN4"/>
</dbReference>
<evidence type="ECO:0000313" key="8">
    <source>
        <dbReference type="Proteomes" id="UP000011087"/>
    </source>
</evidence>
<dbReference type="PaxDb" id="55529-EKX42432"/>
<dbReference type="Pfam" id="PF18098">
    <property type="entry name" value="RPN5_C"/>
    <property type="match status" value="1"/>
</dbReference>
<feature type="coiled-coil region" evidence="3">
    <location>
        <begin position="167"/>
        <end position="194"/>
    </location>
</feature>
<dbReference type="InterPro" id="IPR036388">
    <property type="entry name" value="WH-like_DNA-bd_sf"/>
</dbReference>
<reference evidence="8" key="2">
    <citation type="submission" date="2012-11" db="EMBL/GenBank/DDBJ databases">
        <authorList>
            <person name="Kuo A."/>
            <person name="Curtis B.A."/>
            <person name="Tanifuji G."/>
            <person name="Burki F."/>
            <person name="Gruber A."/>
            <person name="Irimia M."/>
            <person name="Maruyama S."/>
            <person name="Arias M.C."/>
            <person name="Ball S.G."/>
            <person name="Gile G.H."/>
            <person name="Hirakawa Y."/>
            <person name="Hopkins J.F."/>
            <person name="Rensing S.A."/>
            <person name="Schmutz J."/>
            <person name="Symeonidi A."/>
            <person name="Elias M."/>
            <person name="Eveleigh R.J."/>
            <person name="Herman E.K."/>
            <person name="Klute M.J."/>
            <person name="Nakayama T."/>
            <person name="Obornik M."/>
            <person name="Reyes-Prieto A."/>
            <person name="Armbrust E.V."/>
            <person name="Aves S.J."/>
            <person name="Beiko R.G."/>
            <person name="Coutinho P."/>
            <person name="Dacks J.B."/>
            <person name="Durnford D.G."/>
            <person name="Fast N.M."/>
            <person name="Green B.R."/>
            <person name="Grisdale C."/>
            <person name="Hempe F."/>
            <person name="Henrissat B."/>
            <person name="Hoppner M.P."/>
            <person name="Ishida K.-I."/>
            <person name="Kim E."/>
            <person name="Koreny L."/>
            <person name="Kroth P.G."/>
            <person name="Liu Y."/>
            <person name="Malik S.-B."/>
            <person name="Maier U.G."/>
            <person name="McRose D."/>
            <person name="Mock T."/>
            <person name="Neilson J.A."/>
            <person name="Onodera N.T."/>
            <person name="Poole A.M."/>
            <person name="Pritham E.J."/>
            <person name="Richards T.A."/>
            <person name="Rocap G."/>
            <person name="Roy S.W."/>
            <person name="Sarai C."/>
            <person name="Schaack S."/>
            <person name="Shirato S."/>
            <person name="Slamovits C.H."/>
            <person name="Spencer D.F."/>
            <person name="Suzuki S."/>
            <person name="Worden A.Z."/>
            <person name="Zauner S."/>
            <person name="Barry K."/>
            <person name="Bell C."/>
            <person name="Bharti A.K."/>
            <person name="Crow J.A."/>
            <person name="Grimwood J."/>
            <person name="Kramer R."/>
            <person name="Lindquist E."/>
            <person name="Lucas S."/>
            <person name="Salamov A."/>
            <person name="McFadden G.I."/>
            <person name="Lane C.E."/>
            <person name="Keeling P.J."/>
            <person name="Gray M.W."/>
            <person name="Grigoriev I.V."/>
            <person name="Archibald J.M."/>
        </authorList>
    </citation>
    <scope>NUCLEOTIDE SEQUENCE</scope>
    <source>
        <strain evidence="8">CCMP2712</strain>
    </source>
</reference>
<dbReference type="Proteomes" id="UP000011087">
    <property type="component" value="Unassembled WGS sequence"/>
</dbReference>
<dbReference type="EnsemblProtists" id="EKX42432">
    <property type="protein sequence ID" value="EKX42432"/>
    <property type="gene ID" value="GUITHDRAFT_175559"/>
</dbReference>
<dbReference type="STRING" id="905079.L1J2A8"/>
<comment type="similarity">
    <text evidence="1">Belongs to the proteasome subunit p55 family.</text>
</comment>
<evidence type="ECO:0000313" key="7">
    <source>
        <dbReference type="EnsemblProtists" id="EKX42432"/>
    </source>
</evidence>
<dbReference type="InterPro" id="IPR040896">
    <property type="entry name" value="RPN5_C"/>
</dbReference>
<dbReference type="InterPro" id="IPR036390">
    <property type="entry name" value="WH_DNA-bd_sf"/>
</dbReference>
<dbReference type="Gene3D" id="1.10.10.10">
    <property type="entry name" value="Winged helix-like DNA-binding domain superfamily/Winged helix DNA-binding domain"/>
    <property type="match status" value="1"/>
</dbReference>
<dbReference type="eggNOG" id="KOG1498">
    <property type="taxonomic scope" value="Eukaryota"/>
</dbReference>
<dbReference type="EMBL" id="JH993017">
    <property type="protein sequence ID" value="EKX42432.1"/>
    <property type="molecule type" value="Genomic_DNA"/>
</dbReference>
<dbReference type="InterPro" id="IPR000717">
    <property type="entry name" value="PCI_dom"/>
</dbReference>
<evidence type="ECO:0000256" key="1">
    <source>
        <dbReference type="ARBA" id="ARBA00006397"/>
    </source>
</evidence>
<evidence type="ECO:0000313" key="6">
    <source>
        <dbReference type="EMBL" id="EKX42432.1"/>
    </source>
</evidence>
<evidence type="ECO:0000259" key="5">
    <source>
        <dbReference type="PROSITE" id="PS50250"/>
    </source>
</evidence>
<dbReference type="GO" id="GO:0008541">
    <property type="term" value="C:proteasome regulatory particle, lid subcomplex"/>
    <property type="evidence" value="ECO:0007669"/>
    <property type="project" value="TreeGrafter"/>
</dbReference>
<dbReference type="PROSITE" id="PS50250">
    <property type="entry name" value="PCI"/>
    <property type="match status" value="1"/>
</dbReference>
<dbReference type="SUPFAM" id="SSF46785">
    <property type="entry name" value="Winged helix' DNA-binding domain"/>
    <property type="match status" value="1"/>
</dbReference>
<protein>
    <submittedName>
        <fullName evidence="6">26S proteasome regulatory complex, subunit RPN5</fullName>
    </submittedName>
</protein>
<reference evidence="7" key="3">
    <citation type="submission" date="2015-06" db="UniProtKB">
        <authorList>
            <consortium name="EnsemblProtists"/>
        </authorList>
    </citation>
    <scope>IDENTIFICATION</scope>
</reference>
<dbReference type="GO" id="GO:0005634">
    <property type="term" value="C:nucleus"/>
    <property type="evidence" value="ECO:0007669"/>
    <property type="project" value="UniProtKB-ARBA"/>
</dbReference>
<gene>
    <name evidence="6" type="ORF">GUITHDRAFT_175559</name>
</gene>
<dbReference type="AlphaFoldDB" id="L1J2A8"/>
<dbReference type="GeneID" id="17299080"/>
<keyword evidence="2 6" id="KW-0647">Proteasome</keyword>
<keyword evidence="3" id="KW-0175">Coiled coil</keyword>
<evidence type="ECO:0000256" key="2">
    <source>
        <dbReference type="ARBA" id="ARBA00022942"/>
    </source>
</evidence>
<sequence>MADKMDTDGDDKGQGQGEKKNFISSKNKDDMSISTKKKEDFGPLLEASIPQNRDLALKEGKKAEAIENLLTVEKQTRLAGDAIATGKVAVEIIKILYETKDWEGINSHVILISKRRQQLKQVLVEIVQEAMKYIDSTPTEPIKLELIHTLRAVTDGKIHVELERARLTRTLAKIKEAEGKIAEAADLMQEVQVETYGSMEKEEKVDYILEQVRLCLDKGDYVRGAIVSKKISSKTFKDDQLQELKLRYYELLNRIADEKDEYFEMAQNFHEMWNTPSLQDKPEKWMPLLKSVIVLLILSPHDNHQNDFLVRLLEEKKLEQIPPYKVLLSHFKTMELIQWSSFQELYKAELQSHAAFQGDKGKKRWDDLHARVVQHNIRVVSTYYTNIRMARLAQLLELSQEEAEKYVCDMVVAGSLWCRIDRLKGIATFAPTKDPRDTLNSWSNNISELLGKVEKICHLIHKETMLHNVIKQS</sequence>
<organism evidence="6">
    <name type="scientific">Guillardia theta (strain CCMP2712)</name>
    <name type="common">Cryptophyte</name>
    <dbReference type="NCBI Taxonomy" id="905079"/>
    <lineage>
        <taxon>Eukaryota</taxon>
        <taxon>Cryptophyceae</taxon>
        <taxon>Pyrenomonadales</taxon>
        <taxon>Geminigeraceae</taxon>
        <taxon>Guillardia</taxon>
    </lineage>
</organism>
<reference evidence="6 8" key="1">
    <citation type="journal article" date="2012" name="Nature">
        <title>Algal genomes reveal evolutionary mosaicism and the fate of nucleomorphs.</title>
        <authorList>
            <consortium name="DOE Joint Genome Institute"/>
            <person name="Curtis B.A."/>
            <person name="Tanifuji G."/>
            <person name="Burki F."/>
            <person name="Gruber A."/>
            <person name="Irimia M."/>
            <person name="Maruyama S."/>
            <person name="Arias M.C."/>
            <person name="Ball S.G."/>
            <person name="Gile G.H."/>
            <person name="Hirakawa Y."/>
            <person name="Hopkins J.F."/>
            <person name="Kuo A."/>
            <person name="Rensing S.A."/>
            <person name="Schmutz J."/>
            <person name="Symeonidi A."/>
            <person name="Elias M."/>
            <person name="Eveleigh R.J."/>
            <person name="Herman E.K."/>
            <person name="Klute M.J."/>
            <person name="Nakayama T."/>
            <person name="Obornik M."/>
            <person name="Reyes-Prieto A."/>
            <person name="Armbrust E.V."/>
            <person name="Aves S.J."/>
            <person name="Beiko R.G."/>
            <person name="Coutinho P."/>
            <person name="Dacks J.B."/>
            <person name="Durnford D.G."/>
            <person name="Fast N.M."/>
            <person name="Green B.R."/>
            <person name="Grisdale C.J."/>
            <person name="Hempel F."/>
            <person name="Henrissat B."/>
            <person name="Hoppner M.P."/>
            <person name="Ishida K."/>
            <person name="Kim E."/>
            <person name="Koreny L."/>
            <person name="Kroth P.G."/>
            <person name="Liu Y."/>
            <person name="Malik S.B."/>
            <person name="Maier U.G."/>
            <person name="McRose D."/>
            <person name="Mock T."/>
            <person name="Neilson J.A."/>
            <person name="Onodera N.T."/>
            <person name="Poole A.M."/>
            <person name="Pritham E.J."/>
            <person name="Richards T.A."/>
            <person name="Rocap G."/>
            <person name="Roy S.W."/>
            <person name="Sarai C."/>
            <person name="Schaack S."/>
            <person name="Shirato S."/>
            <person name="Slamovits C.H."/>
            <person name="Spencer D.F."/>
            <person name="Suzuki S."/>
            <person name="Worden A.Z."/>
            <person name="Zauner S."/>
            <person name="Barry K."/>
            <person name="Bell C."/>
            <person name="Bharti A.K."/>
            <person name="Crow J.A."/>
            <person name="Grimwood J."/>
            <person name="Kramer R."/>
            <person name="Lindquist E."/>
            <person name="Lucas S."/>
            <person name="Salamov A."/>
            <person name="McFadden G.I."/>
            <person name="Lane C.E."/>
            <person name="Keeling P.J."/>
            <person name="Gray M.W."/>
            <person name="Grigoriev I.V."/>
            <person name="Archibald J.M."/>
        </authorList>
    </citation>
    <scope>NUCLEOTIDE SEQUENCE</scope>
    <source>
        <strain evidence="6 8">CCMP2712</strain>
    </source>
</reference>
<dbReference type="KEGG" id="gtt:GUITHDRAFT_175559"/>
<dbReference type="SMART" id="SM00088">
    <property type="entry name" value="PINT"/>
    <property type="match status" value="1"/>
</dbReference>